<evidence type="ECO:0000313" key="2">
    <source>
        <dbReference type="Proteomes" id="UP000019471"/>
    </source>
</evidence>
<dbReference type="HOGENOM" id="CLU_1468011_0_0_1"/>
<name>W9WLW5_9EURO</name>
<gene>
    <name evidence="1" type="ORF">A1O5_10972</name>
</gene>
<reference evidence="1 2" key="1">
    <citation type="submission" date="2013-03" db="EMBL/GenBank/DDBJ databases">
        <title>The Genome Sequence of Cladophialophora psammophila CBS 110553.</title>
        <authorList>
            <consortium name="The Broad Institute Genomics Platform"/>
            <person name="Cuomo C."/>
            <person name="de Hoog S."/>
            <person name="Gorbushina A."/>
            <person name="Walker B."/>
            <person name="Young S.K."/>
            <person name="Zeng Q."/>
            <person name="Gargeya S."/>
            <person name="Fitzgerald M."/>
            <person name="Haas B."/>
            <person name="Abouelleil A."/>
            <person name="Allen A.W."/>
            <person name="Alvarado L."/>
            <person name="Arachchi H.M."/>
            <person name="Berlin A.M."/>
            <person name="Chapman S.B."/>
            <person name="Gainer-Dewar J."/>
            <person name="Goldberg J."/>
            <person name="Griggs A."/>
            <person name="Gujja S."/>
            <person name="Hansen M."/>
            <person name="Howarth C."/>
            <person name="Imamovic A."/>
            <person name="Ireland A."/>
            <person name="Larimer J."/>
            <person name="McCowan C."/>
            <person name="Murphy C."/>
            <person name="Pearson M."/>
            <person name="Poon T.W."/>
            <person name="Priest M."/>
            <person name="Roberts A."/>
            <person name="Saif S."/>
            <person name="Shea T."/>
            <person name="Sisk P."/>
            <person name="Sykes S."/>
            <person name="Wortman J."/>
            <person name="Nusbaum C."/>
            <person name="Birren B."/>
        </authorList>
    </citation>
    <scope>NUCLEOTIDE SEQUENCE [LARGE SCALE GENOMIC DNA]</scope>
    <source>
        <strain evidence="1 2">CBS 110553</strain>
    </source>
</reference>
<dbReference type="RefSeq" id="XP_007749735.1">
    <property type="nucleotide sequence ID" value="XM_007751545.1"/>
</dbReference>
<comment type="caution">
    <text evidence="1">The sequence shown here is derived from an EMBL/GenBank/DDBJ whole genome shotgun (WGS) entry which is preliminary data.</text>
</comment>
<sequence length="184" mass="21126">MWLRASPSRIRLRHLLSSTRSFAKAQVVLEQLWRENTLDYAYSPVLGVPPMLFSYVRQVALVYAQFRSQRFDVRQCHRLEQDLTRWTHDNISDSYVVDTISSTDSANEDPSLSLPSDLQRATQSFFGPKLYILAAKILLRRMVAHSSEMGGQCLSTSLSTLLSQALAFVRSIEPSVDYFAEYYY</sequence>
<dbReference type="OrthoDB" id="1919336at2759"/>
<keyword evidence="2" id="KW-1185">Reference proteome</keyword>
<evidence type="ECO:0008006" key="3">
    <source>
        <dbReference type="Google" id="ProtNLM"/>
    </source>
</evidence>
<dbReference type="AlphaFoldDB" id="W9WLW5"/>
<dbReference type="EMBL" id="AMGX01000022">
    <property type="protein sequence ID" value="EXJ65995.1"/>
    <property type="molecule type" value="Genomic_DNA"/>
</dbReference>
<dbReference type="Proteomes" id="UP000019471">
    <property type="component" value="Unassembled WGS sequence"/>
</dbReference>
<dbReference type="GeneID" id="19195662"/>
<dbReference type="Pfam" id="PF11951">
    <property type="entry name" value="Fungal_trans_2"/>
    <property type="match status" value="1"/>
</dbReference>
<organism evidence="1 2">
    <name type="scientific">Cladophialophora psammophila CBS 110553</name>
    <dbReference type="NCBI Taxonomy" id="1182543"/>
    <lineage>
        <taxon>Eukaryota</taxon>
        <taxon>Fungi</taxon>
        <taxon>Dikarya</taxon>
        <taxon>Ascomycota</taxon>
        <taxon>Pezizomycotina</taxon>
        <taxon>Eurotiomycetes</taxon>
        <taxon>Chaetothyriomycetidae</taxon>
        <taxon>Chaetothyriales</taxon>
        <taxon>Herpotrichiellaceae</taxon>
        <taxon>Cladophialophora</taxon>
    </lineage>
</organism>
<evidence type="ECO:0000313" key="1">
    <source>
        <dbReference type="EMBL" id="EXJ65995.1"/>
    </source>
</evidence>
<proteinExistence type="predicted"/>
<protein>
    <recommendedName>
        <fullName evidence="3">Transcription factor domain-containing protein</fullName>
    </recommendedName>
</protein>
<accession>W9WLW5</accession>
<dbReference type="InterPro" id="IPR021858">
    <property type="entry name" value="Fun_TF"/>
</dbReference>